<organism evidence="2 3">
    <name type="scientific">Malassezia equina</name>
    <dbReference type="NCBI Taxonomy" id="1381935"/>
    <lineage>
        <taxon>Eukaryota</taxon>
        <taxon>Fungi</taxon>
        <taxon>Dikarya</taxon>
        <taxon>Basidiomycota</taxon>
        <taxon>Ustilaginomycotina</taxon>
        <taxon>Malasseziomycetes</taxon>
        <taxon>Malasseziales</taxon>
        <taxon>Malasseziaceae</taxon>
        <taxon>Malassezia</taxon>
    </lineage>
</organism>
<dbReference type="GO" id="GO:0047661">
    <property type="term" value="F:amino-acid racemase activity"/>
    <property type="evidence" value="ECO:0007669"/>
    <property type="project" value="InterPro"/>
</dbReference>
<proteinExistence type="inferred from homology"/>
<reference evidence="2" key="1">
    <citation type="submission" date="2023-03" db="EMBL/GenBank/DDBJ databases">
        <title>Mating type loci evolution in Malassezia.</title>
        <authorList>
            <person name="Coelho M.A."/>
        </authorList>
    </citation>
    <scope>NUCLEOTIDE SEQUENCE</scope>
    <source>
        <strain evidence="2">CBS 12830</strain>
    </source>
</reference>
<dbReference type="EMBL" id="CP119904">
    <property type="protein sequence ID" value="WFD24238.1"/>
    <property type="molecule type" value="Genomic_DNA"/>
</dbReference>
<dbReference type="InterPro" id="IPR053714">
    <property type="entry name" value="Iso_Racemase_Enz_sf"/>
</dbReference>
<dbReference type="Pfam" id="PF01177">
    <property type="entry name" value="Asp_Glu_race"/>
    <property type="match status" value="1"/>
</dbReference>
<dbReference type="AlphaFoldDB" id="A0AAF0EER2"/>
<dbReference type="InterPro" id="IPR052186">
    <property type="entry name" value="Hydantoin_racemase-like"/>
</dbReference>
<evidence type="ECO:0000313" key="2">
    <source>
        <dbReference type="EMBL" id="WFD24238.1"/>
    </source>
</evidence>
<keyword evidence="3" id="KW-1185">Reference proteome</keyword>
<dbReference type="PANTHER" id="PTHR28047:SF5">
    <property type="entry name" value="PROTEIN DCG1"/>
    <property type="match status" value="1"/>
</dbReference>
<dbReference type="Gene3D" id="3.40.50.12500">
    <property type="match status" value="1"/>
</dbReference>
<sequence length="216" mass="23077">MRDCIPTHVDYELDYFTASSETAPLSIEGMYDSVVSAAACLQELEPHLNEWDGFVVACFSAHPLCHVLREKTTAPVMSILSAPLLLASTLGGKVSILTTSPRWVPLLEHDVKSLGLSSLCHHIASSGMRVLELESLPREQVLQTLGQIAKNDLVERLGSDVIILGCAGLAGLEDKVRQQCGSGVVVLDPVRCSVELCAAALRLKASTAKAGLYAPV</sequence>
<dbReference type="PANTHER" id="PTHR28047">
    <property type="entry name" value="PROTEIN DCG1"/>
    <property type="match status" value="1"/>
</dbReference>
<dbReference type="Proteomes" id="UP001214415">
    <property type="component" value="Chromosome 5"/>
</dbReference>
<dbReference type="InterPro" id="IPR015942">
    <property type="entry name" value="Asp/Glu/hydantoin_racemase"/>
</dbReference>
<gene>
    <name evidence="2" type="ORF">MEQU1_002935</name>
</gene>
<evidence type="ECO:0000313" key="3">
    <source>
        <dbReference type="Proteomes" id="UP001214415"/>
    </source>
</evidence>
<name>A0AAF0EER2_9BASI</name>
<accession>A0AAF0EER2</accession>
<protein>
    <recommendedName>
        <fullName evidence="4">Hydantoin racemase</fullName>
    </recommendedName>
</protein>
<evidence type="ECO:0000256" key="1">
    <source>
        <dbReference type="ARBA" id="ARBA00038414"/>
    </source>
</evidence>
<evidence type="ECO:0008006" key="4">
    <source>
        <dbReference type="Google" id="ProtNLM"/>
    </source>
</evidence>
<comment type="similarity">
    <text evidence="1">Belongs to the HyuE racemase family.</text>
</comment>